<name>A0A449B769_9BACT</name>
<evidence type="ECO:0000256" key="8">
    <source>
        <dbReference type="ARBA" id="ARBA00023235"/>
    </source>
</evidence>
<dbReference type="KEGG" id="mcou:NCTC10179_00600"/>
<keyword evidence="17" id="KW-1185">Reference proteome</keyword>
<dbReference type="SUPFAM" id="SSF54534">
    <property type="entry name" value="FKBP-like"/>
    <property type="match status" value="1"/>
</dbReference>
<proteinExistence type="inferred from homology"/>
<keyword evidence="7 12" id="KW-0143">Chaperone</keyword>
<dbReference type="EMBL" id="LR215039">
    <property type="protein sequence ID" value="VEU76419.1"/>
    <property type="molecule type" value="Genomic_DNA"/>
</dbReference>
<comment type="similarity">
    <text evidence="2 12 14">Belongs to the FKBP-type PPIase family. Tig subfamily.</text>
</comment>
<dbReference type="InterPro" id="IPR037041">
    <property type="entry name" value="Trigger_fac_C_sf"/>
</dbReference>
<evidence type="ECO:0000256" key="13">
    <source>
        <dbReference type="PROSITE-ProRule" id="PRU00277"/>
    </source>
</evidence>
<feature type="domain" description="PPIase FKBP-type" evidence="15">
    <location>
        <begin position="174"/>
        <end position="254"/>
    </location>
</feature>
<dbReference type="InterPro" id="IPR005215">
    <property type="entry name" value="Trig_fac"/>
</dbReference>
<dbReference type="Pfam" id="PF05697">
    <property type="entry name" value="Trigger_N"/>
    <property type="match status" value="1"/>
</dbReference>
<evidence type="ECO:0000256" key="3">
    <source>
        <dbReference type="ARBA" id="ARBA00013194"/>
    </source>
</evidence>
<comment type="subcellular location">
    <subcellularLocation>
        <location evidence="12">Cytoplasm</location>
    </subcellularLocation>
    <text evidence="12">About half TF is bound to the ribosome near the polypeptide exit tunnel while the other half is free in the cytoplasm.</text>
</comment>
<dbReference type="NCBIfam" id="TIGR00115">
    <property type="entry name" value="tig"/>
    <property type="match status" value="1"/>
</dbReference>
<dbReference type="GO" id="GO:0051301">
    <property type="term" value="P:cell division"/>
    <property type="evidence" value="ECO:0007669"/>
    <property type="project" value="UniProtKB-KW"/>
</dbReference>
<evidence type="ECO:0000256" key="11">
    <source>
        <dbReference type="ARBA" id="ARBA00029986"/>
    </source>
</evidence>
<evidence type="ECO:0000256" key="6">
    <source>
        <dbReference type="ARBA" id="ARBA00023110"/>
    </source>
</evidence>
<dbReference type="OrthoDB" id="9767721at2"/>
<dbReference type="Gene3D" id="3.30.70.1050">
    <property type="entry name" value="Trigger factor ribosome-binding domain"/>
    <property type="match status" value="1"/>
</dbReference>
<evidence type="ECO:0000256" key="10">
    <source>
        <dbReference type="ARBA" id="ARBA00024849"/>
    </source>
</evidence>
<dbReference type="InterPro" id="IPR036611">
    <property type="entry name" value="Trigger_fac_ribosome-bd_sf"/>
</dbReference>
<evidence type="ECO:0000256" key="7">
    <source>
        <dbReference type="ARBA" id="ARBA00023186"/>
    </source>
</evidence>
<dbReference type="EC" id="5.2.1.8" evidence="3 12"/>
<dbReference type="InterPro" id="IPR001179">
    <property type="entry name" value="PPIase_FKBP_dom"/>
</dbReference>
<dbReference type="GO" id="GO:0043335">
    <property type="term" value="P:protein unfolding"/>
    <property type="evidence" value="ECO:0007669"/>
    <property type="project" value="TreeGrafter"/>
</dbReference>
<keyword evidence="5 12" id="KW-0132">Cell division</keyword>
<dbReference type="InterPro" id="IPR008881">
    <property type="entry name" value="Trigger_fac_ribosome-bd_bac"/>
</dbReference>
<evidence type="ECO:0000256" key="2">
    <source>
        <dbReference type="ARBA" id="ARBA00005464"/>
    </source>
</evidence>
<dbReference type="GO" id="GO:0051083">
    <property type="term" value="P:'de novo' cotranslational protein folding"/>
    <property type="evidence" value="ECO:0007669"/>
    <property type="project" value="TreeGrafter"/>
</dbReference>
<dbReference type="FunFam" id="3.10.50.40:FF:000001">
    <property type="entry name" value="Trigger factor"/>
    <property type="match status" value="1"/>
</dbReference>
<dbReference type="Pfam" id="PF00254">
    <property type="entry name" value="FKBP_C"/>
    <property type="match status" value="1"/>
</dbReference>
<dbReference type="InterPro" id="IPR027304">
    <property type="entry name" value="Trigger_fact/SurA_dom_sf"/>
</dbReference>
<evidence type="ECO:0000256" key="1">
    <source>
        <dbReference type="ARBA" id="ARBA00000971"/>
    </source>
</evidence>
<reference evidence="16 17" key="1">
    <citation type="submission" date="2019-01" db="EMBL/GenBank/DDBJ databases">
        <authorList>
            <consortium name="Pathogen Informatics"/>
        </authorList>
    </citation>
    <scope>NUCLEOTIDE SEQUENCE [LARGE SCALE GENOMIC DNA]</scope>
    <source>
        <strain evidence="16 17">NCTC10179</strain>
    </source>
</reference>
<protein>
    <recommendedName>
        <fullName evidence="4 12">Trigger factor</fullName>
        <shortName evidence="12">TF</shortName>
        <ecNumber evidence="3 12">5.2.1.8</ecNumber>
    </recommendedName>
    <alternativeName>
        <fullName evidence="11 12">PPIase</fullName>
    </alternativeName>
</protein>
<gene>
    <name evidence="16" type="primary">MCYN0725</name>
    <name evidence="12" type="synonym">tig</name>
    <name evidence="16" type="ORF">NCTC10179_00600</name>
</gene>
<dbReference type="GO" id="GO:0003755">
    <property type="term" value="F:peptidyl-prolyl cis-trans isomerase activity"/>
    <property type="evidence" value="ECO:0007669"/>
    <property type="project" value="UniProtKB-UniRule"/>
</dbReference>
<dbReference type="RefSeq" id="WP_036434434.1">
    <property type="nucleotide sequence ID" value="NZ_LR215039.1"/>
</dbReference>
<comment type="domain">
    <text evidence="12">Consists of 3 domains; the N-terminus binds the ribosome, the middle domain has PPIase activity, while the C-terminus has intrinsic chaperone activity on its own.</text>
</comment>
<evidence type="ECO:0000256" key="14">
    <source>
        <dbReference type="RuleBase" id="RU003914"/>
    </source>
</evidence>
<evidence type="ECO:0000259" key="15">
    <source>
        <dbReference type="PROSITE" id="PS50059"/>
    </source>
</evidence>
<dbReference type="PIRSF" id="PIRSF003095">
    <property type="entry name" value="Trigger_factor"/>
    <property type="match status" value="1"/>
</dbReference>
<dbReference type="Gene3D" id="3.10.50.40">
    <property type="match status" value="1"/>
</dbReference>
<dbReference type="PANTHER" id="PTHR30560:SF3">
    <property type="entry name" value="TRIGGER FACTOR-LIKE PROTEIN TIG, CHLOROPLASTIC"/>
    <property type="match status" value="1"/>
</dbReference>
<keyword evidence="8 12" id="KW-0413">Isomerase</keyword>
<accession>A0A449B769</accession>
<evidence type="ECO:0000256" key="5">
    <source>
        <dbReference type="ARBA" id="ARBA00022618"/>
    </source>
</evidence>
<organism evidence="16 17">
    <name type="scientific">Mycoplasmopsis columboralis</name>
    <dbReference type="NCBI Taxonomy" id="171282"/>
    <lineage>
        <taxon>Bacteria</taxon>
        <taxon>Bacillati</taxon>
        <taxon>Mycoplasmatota</taxon>
        <taxon>Mycoplasmoidales</taxon>
        <taxon>Metamycoplasmataceae</taxon>
        <taxon>Mycoplasmopsis</taxon>
    </lineage>
</organism>
<dbReference type="PANTHER" id="PTHR30560">
    <property type="entry name" value="TRIGGER FACTOR CHAPERONE AND PEPTIDYL-PROLYL CIS/TRANS ISOMERASE"/>
    <property type="match status" value="1"/>
</dbReference>
<keyword evidence="6 12" id="KW-0697">Rotamase</keyword>
<dbReference type="AlphaFoldDB" id="A0A449B769"/>
<evidence type="ECO:0000313" key="17">
    <source>
        <dbReference type="Proteomes" id="UP000289497"/>
    </source>
</evidence>
<keyword evidence="9 12" id="KW-0131">Cell cycle</keyword>
<dbReference type="GO" id="GO:0015031">
    <property type="term" value="P:protein transport"/>
    <property type="evidence" value="ECO:0007669"/>
    <property type="project" value="UniProtKB-UniRule"/>
</dbReference>
<dbReference type="SUPFAM" id="SSF109998">
    <property type="entry name" value="Triger factor/SurA peptide-binding domain-like"/>
    <property type="match status" value="1"/>
</dbReference>
<sequence>MFTTNLDKQKQSLSVTVTIAENEFLPEFEKRFKEALKTVKVPGFRPGKAPLKELEARVNYQAIHSATVDHFARKYYAQAIEEAQKSAKENNVSVLPLPANVTVEESKENKSDLLISFTVSLAPNLKEVELSKLNVSLEFTPVDAEKLLHEFASRFGSNQLFDGSENADEVTKSGDTALIDFKGFINNEPFEGGEAQEYELKLGSNSFIPGFEDQLIGKKAKEQVDVKVTFPKDYYVEDFRNKEAVFEVKIHSFTRAKEVELNEEFFKNMPMLGVSSKEELQELLVNRENIQQFNATLDTYFKNLIEELVKASNLVLPEVLYKDKFEKLQKNFNDSLKQFGVKKHEYLKLVKTTEEKVEAELKEAAAKEAKNEFAMQYLLGEFGQHEIKDEDVKDVNYKFAFADENVKKNNLYLKNLVVNVLKQANPSLVDKVEKAYSDLLK</sequence>
<dbReference type="Proteomes" id="UP000289497">
    <property type="component" value="Chromosome"/>
</dbReference>
<comment type="catalytic activity">
    <reaction evidence="1 12 13">
        <text>[protein]-peptidylproline (omega=180) = [protein]-peptidylproline (omega=0)</text>
        <dbReference type="Rhea" id="RHEA:16237"/>
        <dbReference type="Rhea" id="RHEA-COMP:10747"/>
        <dbReference type="Rhea" id="RHEA-COMP:10748"/>
        <dbReference type="ChEBI" id="CHEBI:83833"/>
        <dbReference type="ChEBI" id="CHEBI:83834"/>
        <dbReference type="EC" id="5.2.1.8"/>
    </reaction>
</comment>
<dbReference type="InterPro" id="IPR046357">
    <property type="entry name" value="PPIase_dom_sf"/>
</dbReference>
<dbReference type="GO" id="GO:0044183">
    <property type="term" value="F:protein folding chaperone"/>
    <property type="evidence" value="ECO:0007669"/>
    <property type="project" value="TreeGrafter"/>
</dbReference>
<evidence type="ECO:0000256" key="4">
    <source>
        <dbReference type="ARBA" id="ARBA00016902"/>
    </source>
</evidence>
<evidence type="ECO:0000256" key="9">
    <source>
        <dbReference type="ARBA" id="ARBA00023306"/>
    </source>
</evidence>
<dbReference type="InterPro" id="IPR008880">
    <property type="entry name" value="Trigger_fac_C"/>
</dbReference>
<evidence type="ECO:0000256" key="12">
    <source>
        <dbReference type="HAMAP-Rule" id="MF_00303"/>
    </source>
</evidence>
<dbReference type="GO" id="GO:0043022">
    <property type="term" value="F:ribosome binding"/>
    <property type="evidence" value="ECO:0007669"/>
    <property type="project" value="TreeGrafter"/>
</dbReference>
<dbReference type="Gene3D" id="1.10.3120.10">
    <property type="entry name" value="Trigger factor, C-terminal domain"/>
    <property type="match status" value="1"/>
</dbReference>
<evidence type="ECO:0000313" key="16">
    <source>
        <dbReference type="EMBL" id="VEU76419.1"/>
    </source>
</evidence>
<dbReference type="PROSITE" id="PS50059">
    <property type="entry name" value="FKBP_PPIASE"/>
    <property type="match status" value="1"/>
</dbReference>
<dbReference type="SUPFAM" id="SSF102735">
    <property type="entry name" value="Trigger factor ribosome-binding domain"/>
    <property type="match status" value="1"/>
</dbReference>
<keyword evidence="12" id="KW-0963">Cytoplasm</keyword>
<dbReference type="GO" id="GO:0005737">
    <property type="term" value="C:cytoplasm"/>
    <property type="evidence" value="ECO:0007669"/>
    <property type="project" value="UniProtKB-SubCell"/>
</dbReference>
<comment type="function">
    <text evidence="10 12">Involved in protein export. Acts as a chaperone by maintaining the newly synthesized protein in an open conformation. Functions as a peptidyl-prolyl cis-trans isomerase.</text>
</comment>
<dbReference type="Pfam" id="PF05698">
    <property type="entry name" value="Trigger_C"/>
    <property type="match status" value="1"/>
</dbReference>
<dbReference type="HAMAP" id="MF_00303">
    <property type="entry name" value="Trigger_factor_Tig"/>
    <property type="match status" value="1"/>
</dbReference>